<reference evidence="1" key="1">
    <citation type="submission" date="2017-05" db="EMBL/GenBank/DDBJ databases">
        <authorList>
            <person name="Varghese N."/>
            <person name="Submissions S."/>
        </authorList>
    </citation>
    <scope>NUCLEOTIDE SEQUENCE</scope>
    <source>
        <strain evidence="1">Su22</strain>
    </source>
</reference>
<dbReference type="Proteomes" id="UP001158066">
    <property type="component" value="Unassembled WGS sequence"/>
</dbReference>
<sequence>MMVVTNNPLVRERLPEEMNLLWVDGGYEDVIVAVRNRVHRGHRLLTHPLAGSVKPYETPYRTIFLSDEATDLHHPSLSVLEQAMALLNAFKGKAGGLNSLRTYRDEHLPDLQLVDYGLVETVIQQQPTMHQSLEQLLREE</sequence>
<dbReference type="InterPro" id="IPR047735">
    <property type="entry name" value="GrdX-like"/>
</dbReference>
<dbReference type="RefSeq" id="WP_283408838.1">
    <property type="nucleotide sequence ID" value="NZ_FXUF01000004.1"/>
</dbReference>
<dbReference type="AlphaFoldDB" id="A0AA46AIM6"/>
<dbReference type="NCBIfam" id="NF038093">
    <property type="entry name" value="GrdX"/>
    <property type="match status" value="1"/>
</dbReference>
<organism evidence="1 2">
    <name type="scientific">Anoxynatronum buryatiense</name>
    <dbReference type="NCBI Taxonomy" id="489973"/>
    <lineage>
        <taxon>Bacteria</taxon>
        <taxon>Bacillati</taxon>
        <taxon>Bacillota</taxon>
        <taxon>Clostridia</taxon>
        <taxon>Eubacteriales</taxon>
        <taxon>Clostridiaceae</taxon>
        <taxon>Anoxynatronum</taxon>
    </lineage>
</organism>
<proteinExistence type="predicted"/>
<evidence type="ECO:0000313" key="2">
    <source>
        <dbReference type="Proteomes" id="UP001158066"/>
    </source>
</evidence>
<comment type="caution">
    <text evidence="1">The sequence shown here is derived from an EMBL/GenBank/DDBJ whole genome shotgun (WGS) entry which is preliminary data.</text>
</comment>
<keyword evidence="2" id="KW-1185">Reference proteome</keyword>
<evidence type="ECO:0000313" key="1">
    <source>
        <dbReference type="EMBL" id="SMP52043.1"/>
    </source>
</evidence>
<name>A0AA46AIM6_9CLOT</name>
<protein>
    <recommendedName>
        <fullName evidence="3">GrdX protein</fullName>
    </recommendedName>
</protein>
<gene>
    <name evidence="1" type="ORF">SAMN06296020_104169</name>
</gene>
<accession>A0AA46AIM6</accession>
<evidence type="ECO:0008006" key="3">
    <source>
        <dbReference type="Google" id="ProtNLM"/>
    </source>
</evidence>
<dbReference type="EMBL" id="FXUF01000004">
    <property type="protein sequence ID" value="SMP52043.1"/>
    <property type="molecule type" value="Genomic_DNA"/>
</dbReference>